<feature type="domain" description="Disease resistance N-terminal" evidence="7">
    <location>
        <begin position="36"/>
        <end position="103"/>
    </location>
</feature>
<gene>
    <name evidence="8" type="ORF">VNO78_12306</name>
</gene>
<evidence type="ECO:0000256" key="3">
    <source>
        <dbReference type="ARBA" id="ARBA00022741"/>
    </source>
</evidence>
<dbReference type="SUPFAM" id="SSF52058">
    <property type="entry name" value="L domain-like"/>
    <property type="match status" value="1"/>
</dbReference>
<proteinExistence type="predicted"/>
<keyword evidence="6" id="KW-0175">Coiled coil</keyword>
<evidence type="ECO:0000256" key="1">
    <source>
        <dbReference type="ARBA" id="ARBA00022614"/>
    </source>
</evidence>
<dbReference type="PANTHER" id="PTHR36766:SF45">
    <property type="entry name" value="NB-ARC DOMAIN-CONTAINING PROTEIN"/>
    <property type="match status" value="1"/>
</dbReference>
<dbReference type="InterPro" id="IPR001611">
    <property type="entry name" value="Leu-rich_rpt"/>
</dbReference>
<keyword evidence="1" id="KW-0433">Leucine-rich repeat</keyword>
<evidence type="ECO:0000313" key="9">
    <source>
        <dbReference type="Proteomes" id="UP001386955"/>
    </source>
</evidence>
<dbReference type="InterPro" id="IPR041118">
    <property type="entry name" value="Rx_N"/>
</dbReference>
<evidence type="ECO:0000256" key="6">
    <source>
        <dbReference type="SAM" id="Coils"/>
    </source>
</evidence>
<comment type="caution">
    <text evidence="8">The sequence shown here is derived from an EMBL/GenBank/DDBJ whole genome shotgun (WGS) entry which is preliminary data.</text>
</comment>
<dbReference type="GO" id="GO:0006952">
    <property type="term" value="P:defense response"/>
    <property type="evidence" value="ECO:0007669"/>
    <property type="project" value="UniProtKB-KW"/>
</dbReference>
<dbReference type="InterPro" id="IPR003591">
    <property type="entry name" value="Leu-rich_rpt_typical-subtyp"/>
</dbReference>
<protein>
    <recommendedName>
        <fullName evidence="7">Disease resistance N-terminal domain-containing protein</fullName>
    </recommendedName>
</protein>
<organism evidence="8 9">
    <name type="scientific">Psophocarpus tetragonolobus</name>
    <name type="common">Winged bean</name>
    <name type="synonym">Dolichos tetragonolobus</name>
    <dbReference type="NCBI Taxonomy" id="3891"/>
    <lineage>
        <taxon>Eukaryota</taxon>
        <taxon>Viridiplantae</taxon>
        <taxon>Streptophyta</taxon>
        <taxon>Embryophyta</taxon>
        <taxon>Tracheophyta</taxon>
        <taxon>Spermatophyta</taxon>
        <taxon>Magnoliopsida</taxon>
        <taxon>eudicotyledons</taxon>
        <taxon>Gunneridae</taxon>
        <taxon>Pentapetalae</taxon>
        <taxon>rosids</taxon>
        <taxon>fabids</taxon>
        <taxon>Fabales</taxon>
        <taxon>Fabaceae</taxon>
        <taxon>Papilionoideae</taxon>
        <taxon>50 kb inversion clade</taxon>
        <taxon>NPAAA clade</taxon>
        <taxon>indigoferoid/millettioid clade</taxon>
        <taxon>Phaseoleae</taxon>
        <taxon>Psophocarpus</taxon>
    </lineage>
</organism>
<keyword evidence="3" id="KW-0547">Nucleotide-binding</keyword>
<dbReference type="EMBL" id="JAYMYS010000003">
    <property type="protein sequence ID" value="KAK7400997.1"/>
    <property type="molecule type" value="Genomic_DNA"/>
</dbReference>
<dbReference type="Gene3D" id="3.80.10.10">
    <property type="entry name" value="Ribonuclease Inhibitor"/>
    <property type="match status" value="2"/>
</dbReference>
<evidence type="ECO:0000256" key="5">
    <source>
        <dbReference type="ARBA" id="ARBA00022840"/>
    </source>
</evidence>
<dbReference type="Proteomes" id="UP001386955">
    <property type="component" value="Unassembled WGS sequence"/>
</dbReference>
<keyword evidence="5" id="KW-0067">ATP-binding</keyword>
<evidence type="ECO:0000256" key="2">
    <source>
        <dbReference type="ARBA" id="ARBA00022737"/>
    </source>
</evidence>
<name>A0AAN9SPM7_PSOTE</name>
<evidence type="ECO:0000259" key="7">
    <source>
        <dbReference type="Pfam" id="PF18052"/>
    </source>
</evidence>
<dbReference type="Gene3D" id="1.20.5.4130">
    <property type="match status" value="1"/>
</dbReference>
<feature type="coiled-coil region" evidence="6">
    <location>
        <begin position="41"/>
        <end position="92"/>
    </location>
</feature>
<dbReference type="Pfam" id="PF18052">
    <property type="entry name" value="Rx_N"/>
    <property type="match status" value="1"/>
</dbReference>
<sequence length="745" mass="84371">MALALVGEALISASVEILLDRITSKEFRDFFVKRKLNVSLLDELKIKLIALDVVLNDAEEKQITNSQVKAWLDELKDAVYDAEDLLDEINTESLRCKVEGESQTVTTQKDILRLTSVSRKVTPRTVPDSLVEPDDVVAREDDKEKLVSMLLSDEDENNNIQVLTIRGMGARFVSGKSSAYFESGEIQGTLRHVAFLPKMFDISKRFKSLYELNCLRTFLPLNFFSTNYLSKRVSHDWLPKLRHLRTLSLFAYENITKLPESICNLVLLRYLDLSRTSIERLSNETFKLYNLQTLKLSRCRYLTELPESICSLMLLRYVDLSNTSIERLPKETFRLYNLETLKLSNCKSLVELPEQMGNMVEISKCNQLQAKSSDLHWNTSIESVFIDKGGEGSLSFLDSFSCTNLVIANYDNLSSLPRTILGLNCLQELNLHSMPTLISFPADGLPVSLKSLRITDCEELEFLSPESCRKYTSLARLSISRSCHSLSSFPLDCFPSLEWLYINDCDNIEAITTQGGTTSLKLVSLHVYDCEKLESFPEYVDLPALQCLYLLGLPKLASLSPRYLPSSLESLDLNVGMLSCMPKHELRFLFQRLTSLSRLTINGFGNGDVFNTLLKESLLPTSLLSLEISMCDGLTCLCLEGKWLQHLSSLTQLRIKNCERLESLPEDQLPSSLEVLKIYKCPLLEARYEDQKGRHWSKIAHISTVAEGVGTFADCDGSGFFICDISCIHFNHVVAFIFPLLEGFY</sequence>
<keyword evidence="9" id="KW-1185">Reference proteome</keyword>
<dbReference type="InterPro" id="IPR032675">
    <property type="entry name" value="LRR_dom_sf"/>
</dbReference>
<keyword evidence="4" id="KW-0611">Plant defense</keyword>
<keyword evidence="2" id="KW-0677">Repeat</keyword>
<dbReference type="PANTHER" id="PTHR36766">
    <property type="entry name" value="PLANT BROAD-SPECTRUM MILDEW RESISTANCE PROTEIN RPW8"/>
    <property type="match status" value="1"/>
</dbReference>
<dbReference type="GO" id="GO:0005524">
    <property type="term" value="F:ATP binding"/>
    <property type="evidence" value="ECO:0007669"/>
    <property type="project" value="UniProtKB-KW"/>
</dbReference>
<evidence type="ECO:0000256" key="4">
    <source>
        <dbReference type="ARBA" id="ARBA00022821"/>
    </source>
</evidence>
<dbReference type="Pfam" id="PF13855">
    <property type="entry name" value="LRR_8"/>
    <property type="match status" value="1"/>
</dbReference>
<dbReference type="SMART" id="SM00369">
    <property type="entry name" value="LRR_TYP"/>
    <property type="match status" value="2"/>
</dbReference>
<evidence type="ECO:0000313" key="8">
    <source>
        <dbReference type="EMBL" id="KAK7400997.1"/>
    </source>
</evidence>
<reference evidence="8 9" key="1">
    <citation type="submission" date="2024-01" db="EMBL/GenBank/DDBJ databases">
        <title>The genomes of 5 underutilized Papilionoideae crops provide insights into root nodulation and disease resistanc.</title>
        <authorList>
            <person name="Jiang F."/>
        </authorList>
    </citation>
    <scope>NUCLEOTIDE SEQUENCE [LARGE SCALE GENOMIC DNA]</scope>
    <source>
        <strain evidence="8">DUOXIRENSHENG_FW03</strain>
        <tissue evidence="8">Leaves</tissue>
    </source>
</reference>
<dbReference type="AlphaFoldDB" id="A0AAN9SPM7"/>
<accession>A0AAN9SPM7</accession>